<dbReference type="EMBL" id="CM056811">
    <property type="protein sequence ID" value="KAJ8635746.1"/>
    <property type="molecule type" value="Genomic_DNA"/>
</dbReference>
<organism evidence="1 2">
    <name type="scientific">Persea americana</name>
    <name type="common">Avocado</name>
    <dbReference type="NCBI Taxonomy" id="3435"/>
    <lineage>
        <taxon>Eukaryota</taxon>
        <taxon>Viridiplantae</taxon>
        <taxon>Streptophyta</taxon>
        <taxon>Embryophyta</taxon>
        <taxon>Tracheophyta</taxon>
        <taxon>Spermatophyta</taxon>
        <taxon>Magnoliopsida</taxon>
        <taxon>Magnoliidae</taxon>
        <taxon>Laurales</taxon>
        <taxon>Lauraceae</taxon>
        <taxon>Persea</taxon>
    </lineage>
</organism>
<gene>
    <name evidence="1" type="ORF">MRB53_010013</name>
</gene>
<dbReference type="Proteomes" id="UP001234297">
    <property type="component" value="Chromosome 3"/>
</dbReference>
<accession>A0ACC2LQR9</accession>
<keyword evidence="2" id="KW-1185">Reference proteome</keyword>
<protein>
    <submittedName>
        <fullName evidence="1">Uncharacterized protein</fullName>
    </submittedName>
</protein>
<reference evidence="1 2" key="1">
    <citation type="journal article" date="2022" name="Hortic Res">
        <title>A haplotype resolved chromosomal level avocado genome allows analysis of novel avocado genes.</title>
        <authorList>
            <person name="Nath O."/>
            <person name="Fletcher S.J."/>
            <person name="Hayward A."/>
            <person name="Shaw L.M."/>
            <person name="Masouleh A.K."/>
            <person name="Furtado A."/>
            <person name="Henry R.J."/>
            <person name="Mitter N."/>
        </authorList>
    </citation>
    <scope>NUCLEOTIDE SEQUENCE [LARGE SCALE GENOMIC DNA]</scope>
    <source>
        <strain evidence="2">cv. Hass</strain>
    </source>
</reference>
<name>A0ACC2LQR9_PERAE</name>
<evidence type="ECO:0000313" key="1">
    <source>
        <dbReference type="EMBL" id="KAJ8635746.1"/>
    </source>
</evidence>
<evidence type="ECO:0000313" key="2">
    <source>
        <dbReference type="Proteomes" id="UP001234297"/>
    </source>
</evidence>
<proteinExistence type="predicted"/>
<comment type="caution">
    <text evidence="1">The sequence shown here is derived from an EMBL/GenBank/DDBJ whole genome shotgun (WGS) entry which is preliminary data.</text>
</comment>
<sequence length="273" mass="31583">MSVSMADFGDFQLDPNDKFIKLLSSLLQRVAESNYWEMPVGTASRFSAFDCITRPSISIQSYLERIVRLADCSPSCYVVAYIYLDRFIKNQPWCPITFYNVHFLVLTSVMVSAKFMDDIHYNNGYYAQIGGVSSTKYMNFLEKNFLFDLNFELNVTVGDFYSYVSLLHREMVLESPQLERAPIKLQFDLHHLLSLETSEYCIKQNPSNFKALKNNISLFAYVKAREAYFAGSNTLSIELRVEISNEHLYKDKEAAIDHIHGLRGGFKKYGHRR</sequence>